<dbReference type="Pfam" id="PF23003">
    <property type="entry name" value="Fn1_2"/>
    <property type="match status" value="1"/>
</dbReference>
<dbReference type="WBParaSite" id="nRc.2.0.1.t41905-RA">
    <property type="protein sequence ID" value="nRc.2.0.1.t41905-RA"/>
    <property type="gene ID" value="nRc.2.0.1.g41905"/>
</dbReference>
<dbReference type="Proteomes" id="UP000887565">
    <property type="component" value="Unplaced"/>
</dbReference>
<name>A0A915KWJ7_ROMCU</name>
<dbReference type="InterPro" id="IPR055119">
    <property type="entry name" value="Mig18_Fn1"/>
</dbReference>
<proteinExistence type="predicted"/>
<reference evidence="3" key="1">
    <citation type="submission" date="2022-11" db="UniProtKB">
        <authorList>
            <consortium name="WormBaseParasite"/>
        </authorList>
    </citation>
    <scope>IDENTIFICATION</scope>
</reference>
<dbReference type="AlphaFoldDB" id="A0A915KWJ7"/>
<protein>
    <submittedName>
        <fullName evidence="3">Ig-like domain-containing protein</fullName>
    </submittedName>
</protein>
<keyword evidence="2" id="KW-1185">Reference proteome</keyword>
<sequence length="149" mass="16370">MPKRHGAELAVAEMATPRRPFPDQSVDFLCTIILKGLLMSDSSENEESFDDGNFVWKCSQPSLGRIQISAAACSYKGQKYTAGQTWVENGRAAMVCSKQGNSFLEKEIVGCVGDNGVQVGHMGVVTMNGAHYRCTASNHMFNMERIDDR</sequence>
<accession>A0A915KWJ7</accession>
<evidence type="ECO:0000259" key="1">
    <source>
        <dbReference type="Pfam" id="PF23003"/>
    </source>
</evidence>
<organism evidence="2 3">
    <name type="scientific">Romanomermis culicivorax</name>
    <name type="common">Nematode worm</name>
    <dbReference type="NCBI Taxonomy" id="13658"/>
    <lineage>
        <taxon>Eukaryota</taxon>
        <taxon>Metazoa</taxon>
        <taxon>Ecdysozoa</taxon>
        <taxon>Nematoda</taxon>
        <taxon>Enoplea</taxon>
        <taxon>Dorylaimia</taxon>
        <taxon>Mermithida</taxon>
        <taxon>Mermithoidea</taxon>
        <taxon>Mermithidae</taxon>
        <taxon>Romanomermis</taxon>
    </lineage>
</organism>
<evidence type="ECO:0000313" key="3">
    <source>
        <dbReference type="WBParaSite" id="nRc.2.0.1.t41905-RA"/>
    </source>
</evidence>
<evidence type="ECO:0000313" key="2">
    <source>
        <dbReference type="Proteomes" id="UP000887565"/>
    </source>
</evidence>
<feature type="domain" description="Abnormal cell migration protein 18-like fibronectin type I" evidence="1">
    <location>
        <begin position="72"/>
        <end position="137"/>
    </location>
</feature>